<dbReference type="AlphaFoldDB" id="A0A1J1HYT0"/>
<accession>A0A1J1HYT0</accession>
<protein>
    <submittedName>
        <fullName evidence="1">CLUMA_CG006060, isoform A</fullName>
    </submittedName>
</protein>
<dbReference type="Proteomes" id="UP000183832">
    <property type="component" value="Unassembled WGS sequence"/>
</dbReference>
<sequence>MNKEESLVLSEVVTRDKLWENVLLTRYIDIETYNALSVCHNGNRLACLGAFYCVETRTACCFLDKTMIMFKQKEILKDFRIIIKKICFCGPKHAENFPFQPTATNSKKIVSDFDNETSIPILFTKIEIRVNLVCCGCRSTVINYLLNSLPKAFLSFGQALLFTGDFTRECERRLEHDMGDILIDACPLSVEPESIYSFEMNKADDDGMFL</sequence>
<organism evidence="1 2">
    <name type="scientific">Clunio marinus</name>
    <dbReference type="NCBI Taxonomy" id="568069"/>
    <lineage>
        <taxon>Eukaryota</taxon>
        <taxon>Metazoa</taxon>
        <taxon>Ecdysozoa</taxon>
        <taxon>Arthropoda</taxon>
        <taxon>Hexapoda</taxon>
        <taxon>Insecta</taxon>
        <taxon>Pterygota</taxon>
        <taxon>Neoptera</taxon>
        <taxon>Endopterygota</taxon>
        <taxon>Diptera</taxon>
        <taxon>Nematocera</taxon>
        <taxon>Chironomoidea</taxon>
        <taxon>Chironomidae</taxon>
        <taxon>Clunio</taxon>
    </lineage>
</organism>
<evidence type="ECO:0000313" key="2">
    <source>
        <dbReference type="Proteomes" id="UP000183832"/>
    </source>
</evidence>
<keyword evidence="2" id="KW-1185">Reference proteome</keyword>
<reference evidence="1 2" key="1">
    <citation type="submission" date="2015-04" db="EMBL/GenBank/DDBJ databases">
        <authorList>
            <person name="Syromyatnikov M.Y."/>
            <person name="Popov V.N."/>
        </authorList>
    </citation>
    <scope>NUCLEOTIDE SEQUENCE [LARGE SCALE GENOMIC DNA]</scope>
</reference>
<dbReference type="EMBL" id="CVRI01000029">
    <property type="protein sequence ID" value="CRK92484.1"/>
    <property type="molecule type" value="Genomic_DNA"/>
</dbReference>
<proteinExistence type="predicted"/>
<name>A0A1J1HYT0_9DIPT</name>
<evidence type="ECO:0000313" key="1">
    <source>
        <dbReference type="EMBL" id="CRK92484.1"/>
    </source>
</evidence>
<gene>
    <name evidence="1" type="ORF">CLUMA_CG006060</name>
</gene>